<comment type="caution">
    <text evidence="8">The sequence shown here is derived from an EMBL/GenBank/DDBJ whole genome shotgun (WGS) entry which is preliminary data.</text>
</comment>
<dbReference type="Pfam" id="PF04082">
    <property type="entry name" value="Fungal_trans"/>
    <property type="match status" value="1"/>
</dbReference>
<dbReference type="InterPro" id="IPR050815">
    <property type="entry name" value="TF_fung"/>
</dbReference>
<dbReference type="PROSITE" id="PS00463">
    <property type="entry name" value="ZN2_CY6_FUNGAL_1"/>
    <property type="match status" value="1"/>
</dbReference>
<gene>
    <name evidence="8" type="ORF">SCUCBS95973_002177</name>
</gene>
<dbReference type="CDD" id="cd12148">
    <property type="entry name" value="fungal_TF_MHR"/>
    <property type="match status" value="1"/>
</dbReference>
<feature type="compositionally biased region" description="Basic and acidic residues" evidence="6">
    <location>
        <begin position="485"/>
        <end position="508"/>
    </location>
</feature>
<evidence type="ECO:0000313" key="9">
    <source>
        <dbReference type="Proteomes" id="UP001642405"/>
    </source>
</evidence>
<dbReference type="InterPro" id="IPR036864">
    <property type="entry name" value="Zn2-C6_fun-type_DNA-bd_sf"/>
</dbReference>
<accession>A0ABP0B4P3</accession>
<reference evidence="8 9" key="1">
    <citation type="submission" date="2024-01" db="EMBL/GenBank/DDBJ databases">
        <authorList>
            <person name="Allen C."/>
            <person name="Tagirdzhanova G."/>
        </authorList>
    </citation>
    <scope>NUCLEOTIDE SEQUENCE [LARGE SCALE GENOMIC DNA]</scope>
</reference>
<dbReference type="PANTHER" id="PTHR47338:SF23">
    <property type="entry name" value="ZN(II)2CYS6 TRANSCRIPTION FACTOR (EUROFUNG)"/>
    <property type="match status" value="1"/>
</dbReference>
<feature type="region of interest" description="Disordered" evidence="6">
    <location>
        <begin position="1"/>
        <end position="42"/>
    </location>
</feature>
<feature type="region of interest" description="Disordered" evidence="6">
    <location>
        <begin position="475"/>
        <end position="535"/>
    </location>
</feature>
<evidence type="ECO:0000313" key="8">
    <source>
        <dbReference type="EMBL" id="CAK7214527.1"/>
    </source>
</evidence>
<dbReference type="Pfam" id="PF00172">
    <property type="entry name" value="Zn_clus"/>
    <property type="match status" value="1"/>
</dbReference>
<dbReference type="EMBL" id="CAWUHB010000008">
    <property type="protein sequence ID" value="CAK7214527.1"/>
    <property type="molecule type" value="Genomic_DNA"/>
</dbReference>
<keyword evidence="5" id="KW-0539">Nucleus</keyword>
<dbReference type="InterPro" id="IPR007219">
    <property type="entry name" value="XnlR_reg_dom"/>
</dbReference>
<dbReference type="CDD" id="cd00067">
    <property type="entry name" value="GAL4"/>
    <property type="match status" value="1"/>
</dbReference>
<feature type="compositionally biased region" description="Low complexity" evidence="6">
    <location>
        <begin position="21"/>
        <end position="42"/>
    </location>
</feature>
<keyword evidence="3" id="KW-0805">Transcription regulation</keyword>
<feature type="domain" description="Zn(2)-C6 fungal-type" evidence="7">
    <location>
        <begin position="42"/>
        <end position="72"/>
    </location>
</feature>
<evidence type="ECO:0000259" key="7">
    <source>
        <dbReference type="PROSITE" id="PS50048"/>
    </source>
</evidence>
<dbReference type="SMART" id="SM00906">
    <property type="entry name" value="Fungal_trans"/>
    <property type="match status" value="1"/>
</dbReference>
<feature type="compositionally biased region" description="Pro residues" evidence="6">
    <location>
        <begin position="152"/>
        <end position="163"/>
    </location>
</feature>
<organism evidence="8 9">
    <name type="scientific">Sporothrix curviconia</name>
    <dbReference type="NCBI Taxonomy" id="1260050"/>
    <lineage>
        <taxon>Eukaryota</taxon>
        <taxon>Fungi</taxon>
        <taxon>Dikarya</taxon>
        <taxon>Ascomycota</taxon>
        <taxon>Pezizomycotina</taxon>
        <taxon>Sordariomycetes</taxon>
        <taxon>Sordariomycetidae</taxon>
        <taxon>Ophiostomatales</taxon>
        <taxon>Ophiostomataceae</taxon>
        <taxon>Sporothrix</taxon>
    </lineage>
</organism>
<evidence type="ECO:0000256" key="4">
    <source>
        <dbReference type="ARBA" id="ARBA00023163"/>
    </source>
</evidence>
<proteinExistence type="predicted"/>
<feature type="compositionally biased region" description="Low complexity" evidence="6">
    <location>
        <begin position="199"/>
        <end position="208"/>
    </location>
</feature>
<dbReference type="Proteomes" id="UP001642405">
    <property type="component" value="Unassembled WGS sequence"/>
</dbReference>
<dbReference type="Gene3D" id="4.10.240.10">
    <property type="entry name" value="Zn(2)-C6 fungal-type DNA-binding domain"/>
    <property type="match status" value="1"/>
</dbReference>
<keyword evidence="2" id="KW-0479">Metal-binding</keyword>
<feature type="compositionally biased region" description="Basic residues" evidence="6">
    <location>
        <begin position="214"/>
        <end position="223"/>
    </location>
</feature>
<protein>
    <recommendedName>
        <fullName evidence="7">Zn(2)-C6 fungal-type domain-containing protein</fullName>
    </recommendedName>
</protein>
<feature type="region of interest" description="Disordered" evidence="6">
    <location>
        <begin position="138"/>
        <end position="229"/>
    </location>
</feature>
<evidence type="ECO:0000256" key="5">
    <source>
        <dbReference type="ARBA" id="ARBA00023242"/>
    </source>
</evidence>
<keyword evidence="4" id="KW-0804">Transcription</keyword>
<evidence type="ECO:0000256" key="3">
    <source>
        <dbReference type="ARBA" id="ARBA00023015"/>
    </source>
</evidence>
<feature type="compositionally biased region" description="Low complexity" evidence="6">
    <location>
        <begin position="164"/>
        <end position="182"/>
    </location>
</feature>
<comment type="subcellular location">
    <subcellularLocation>
        <location evidence="1">Nucleus</location>
    </subcellularLocation>
</comment>
<dbReference type="SUPFAM" id="SSF57701">
    <property type="entry name" value="Zn2/Cys6 DNA-binding domain"/>
    <property type="match status" value="1"/>
</dbReference>
<evidence type="ECO:0000256" key="1">
    <source>
        <dbReference type="ARBA" id="ARBA00004123"/>
    </source>
</evidence>
<feature type="compositionally biased region" description="Polar residues" evidence="6">
    <location>
        <begin position="183"/>
        <end position="192"/>
    </location>
</feature>
<evidence type="ECO:0000256" key="6">
    <source>
        <dbReference type="SAM" id="MobiDB-lite"/>
    </source>
</evidence>
<name>A0ABP0B4P3_9PEZI</name>
<dbReference type="PANTHER" id="PTHR47338">
    <property type="entry name" value="ZN(II)2CYS6 TRANSCRIPTION FACTOR (EUROFUNG)-RELATED"/>
    <property type="match status" value="1"/>
</dbReference>
<sequence>MSPATETASAVPEPQPETRPATPADTASADTSAAADNTSDTSCLGCRKRKLKCSRDLPRCSHCQRLDVACAYDAKKAKPGLRPGAIEALSQRIEALESALEDALSRHAAPAPEATSANVVGILAVLAQELQKLNNNSMNTVDANSSAARATPPAPPPYQPTPAPNNGAAVAVSSSSNGSSNAIRNSNVNMEQPSPAAPSPSLTATPATVTHHNHDGHRRKRRRMVDSCGNPDIDIDVDLTELATSPGLPSSPSLPPPATLQAVVNAYFIAVQPWIPVLHETQFRRRMHDAVHDAEQRPRLACLLHAMVVAAARYVDDEGVDTESLLRLAQRSRSHVLLAAMDSLSVESLQALIILAFDDIGSGATARAWSIVASLTRTIDFLGINVEGDVVDSDEKDGEDDDKETLMRPVTILGPPRNWIEEEERRRVFWCVLLLDRFCSVTTGWTTGLAAGDVHRRRLPADGFFFHKEEPVLTPYLSEPGATPREAHMGSKPREPRDPRDRDVRGEPVESPASTHSPAYPGGLPGHAHTNTENAGHSTNVGAFAYCIEAAESLSRVVATFLRQHVDLGDRQDVSRWLMRFKELDLRLVHWKMYLPQRWRDSNVSRQPAFVRMDPNLTLAHITHNTSTILLHQRIAYPYPDPARWTRIVKLPSYCSAETCQNAAVETAAITSKYLRYTAKHGPVASQFAFCVYVSARVLLVHWRDGAEEAGAMGNQKEGGDADVLPEFWSLLHSLEDMDRRWMGSCKSSTASLAGHYAQQLKDLHRQCLASPSFVVDVLGYTEDEKAKRRGLGEKTSQLAQLAQVAQVHSTWPMQPIQASPMQSIQPDQLSPVMATTATAYQQANTIADNPAYAAAVSIVSMPHTAHTGHAHASHTDDLAAISHLLLDQQFMDRDRVISFEDSFFAAPGRWT</sequence>
<keyword evidence="9" id="KW-1185">Reference proteome</keyword>
<dbReference type="PROSITE" id="PS50048">
    <property type="entry name" value="ZN2_CY6_FUNGAL_2"/>
    <property type="match status" value="1"/>
</dbReference>
<dbReference type="SMART" id="SM00066">
    <property type="entry name" value="GAL4"/>
    <property type="match status" value="1"/>
</dbReference>
<dbReference type="InterPro" id="IPR001138">
    <property type="entry name" value="Zn2Cys6_DnaBD"/>
</dbReference>
<evidence type="ECO:0000256" key="2">
    <source>
        <dbReference type="ARBA" id="ARBA00022723"/>
    </source>
</evidence>